<dbReference type="Pfam" id="PF14388">
    <property type="entry name" value="DUF4419"/>
    <property type="match status" value="1"/>
</dbReference>
<sequence>MKAVSPTFPVSEVVRATTPLPEVPYKQAVEALLSTGLSESDLEMAEELAKQGLSLVLPEAPRSRPVEACTRYHGRLVAGVGFHPVAAAVHLAFVDHRPLILSPDAVWLMLIQAVANHVNAHADELRPRIVRHAGRVRIAVRRDDFLKGSPENPWPEAFAEFSSQVREHVGPKADAFLPAFSTTGEAERAAAEVVLLDAVQSYFDYAFNSMCGIPTITLEGTPEDWEALGGRAEAFAEFGLGRWLGVLKPILEQFVRASRGDLDPPFWRSLYKLDDQSGGPVITGWITAFFPYLKDFHTGRAEAPIAGFFADDGGRAERMIHPADPSPRAFASGPTIPSLPSGLSRAPFRWDHHGRAFDMEFLGGFVGVAQDPGTLALRPEIGWAVREADAG</sequence>
<dbReference type="EMBL" id="JARRAG010000002">
    <property type="protein sequence ID" value="MDG3004537.1"/>
    <property type="molecule type" value="Genomic_DNA"/>
</dbReference>
<dbReference type="InterPro" id="IPR025533">
    <property type="entry name" value="DUF4419"/>
</dbReference>
<comment type="caution">
    <text evidence="1">The sequence shown here is derived from an EMBL/GenBank/DDBJ whole genome shotgun (WGS) entry which is preliminary data.</text>
</comment>
<evidence type="ECO:0000313" key="2">
    <source>
        <dbReference type="Proteomes" id="UP001216907"/>
    </source>
</evidence>
<reference evidence="1 2" key="1">
    <citation type="submission" date="2023-03" db="EMBL/GenBank/DDBJ databases">
        <title>Paludisphaera mucosa sp. nov. a novel planctomycete from northern fen.</title>
        <authorList>
            <person name="Ivanova A."/>
        </authorList>
    </citation>
    <scope>NUCLEOTIDE SEQUENCE [LARGE SCALE GENOMIC DNA]</scope>
    <source>
        <strain evidence="1 2">Pla2</strain>
    </source>
</reference>
<keyword evidence="2" id="KW-1185">Reference proteome</keyword>
<evidence type="ECO:0000313" key="1">
    <source>
        <dbReference type="EMBL" id="MDG3004537.1"/>
    </source>
</evidence>
<dbReference type="RefSeq" id="WP_277860892.1">
    <property type="nucleotide sequence ID" value="NZ_JARRAG010000002.1"/>
</dbReference>
<dbReference type="PANTHER" id="PTHR31252:SF11">
    <property type="entry name" value="DUF4419 DOMAIN-CONTAINING PROTEIN"/>
    <property type="match status" value="1"/>
</dbReference>
<proteinExistence type="predicted"/>
<dbReference type="Proteomes" id="UP001216907">
    <property type="component" value="Unassembled WGS sequence"/>
</dbReference>
<dbReference type="PANTHER" id="PTHR31252">
    <property type="entry name" value="DUF4419 DOMAIN-CONTAINING PROTEIN"/>
    <property type="match status" value="1"/>
</dbReference>
<protein>
    <submittedName>
        <fullName evidence="1">DUF4419 domain-containing protein</fullName>
    </submittedName>
</protein>
<name>A0ABT6FAB6_9BACT</name>
<accession>A0ABT6FAB6</accession>
<organism evidence="1 2">
    <name type="scientific">Paludisphaera mucosa</name>
    <dbReference type="NCBI Taxonomy" id="3030827"/>
    <lineage>
        <taxon>Bacteria</taxon>
        <taxon>Pseudomonadati</taxon>
        <taxon>Planctomycetota</taxon>
        <taxon>Planctomycetia</taxon>
        <taxon>Isosphaerales</taxon>
        <taxon>Isosphaeraceae</taxon>
        <taxon>Paludisphaera</taxon>
    </lineage>
</organism>
<gene>
    <name evidence="1" type="ORF">PZE19_12190</name>
</gene>